<evidence type="ECO:0000256" key="6">
    <source>
        <dbReference type="ARBA" id="ARBA00023002"/>
    </source>
</evidence>
<dbReference type="Gene3D" id="3.50.50.60">
    <property type="entry name" value="FAD/NAD(P)-binding domain"/>
    <property type="match status" value="2"/>
</dbReference>
<dbReference type="Gene3D" id="3.30.390.30">
    <property type="match status" value="1"/>
</dbReference>
<dbReference type="InterPro" id="IPR001100">
    <property type="entry name" value="Pyr_nuc-diS_OxRdtase"/>
</dbReference>
<dbReference type="Proteomes" id="UP001165653">
    <property type="component" value="Unassembled WGS sequence"/>
</dbReference>
<dbReference type="PANTHER" id="PTHR43014">
    <property type="entry name" value="MERCURIC REDUCTASE"/>
    <property type="match status" value="1"/>
</dbReference>
<evidence type="ECO:0000256" key="2">
    <source>
        <dbReference type="ARBA" id="ARBA00007532"/>
    </source>
</evidence>
<dbReference type="InterPro" id="IPR004099">
    <property type="entry name" value="Pyr_nucl-diS_OxRdtase_dimer"/>
</dbReference>
<evidence type="ECO:0000256" key="1">
    <source>
        <dbReference type="ARBA" id="ARBA00001974"/>
    </source>
</evidence>
<dbReference type="SUPFAM" id="SSF55424">
    <property type="entry name" value="FAD/NAD-linked reductases, dimerisation (C-terminal) domain"/>
    <property type="match status" value="1"/>
</dbReference>
<comment type="cofactor">
    <cofactor evidence="1">
        <name>FAD</name>
        <dbReference type="ChEBI" id="CHEBI:57692"/>
    </cofactor>
</comment>
<dbReference type="PROSITE" id="PS00076">
    <property type="entry name" value="PYRIDINE_REDOX_1"/>
    <property type="match status" value="1"/>
</dbReference>
<proteinExistence type="inferred from homology"/>
<comment type="caution">
    <text evidence="12">The sequence shown here is derived from an EMBL/GenBank/DDBJ whole genome shotgun (WGS) entry which is preliminary data.</text>
</comment>
<dbReference type="SUPFAM" id="SSF51905">
    <property type="entry name" value="FAD/NAD(P)-binding domain"/>
    <property type="match status" value="1"/>
</dbReference>
<keyword evidence="3 9" id="KW-0285">Flavoprotein</keyword>
<evidence type="ECO:0000313" key="13">
    <source>
        <dbReference type="Proteomes" id="UP001165653"/>
    </source>
</evidence>
<accession>A0ABT3FZX5</accession>
<evidence type="ECO:0000256" key="3">
    <source>
        <dbReference type="ARBA" id="ARBA00022630"/>
    </source>
</evidence>
<dbReference type="InterPro" id="IPR016156">
    <property type="entry name" value="FAD/NAD-linked_Rdtase_dimer_sf"/>
</dbReference>
<keyword evidence="13" id="KW-1185">Reference proteome</keyword>
<comment type="similarity">
    <text evidence="2 9">Belongs to the class-I pyridine nucleotide-disulfide oxidoreductase family.</text>
</comment>
<keyword evidence="4 9" id="KW-0274">FAD</keyword>
<dbReference type="Pfam" id="PF02852">
    <property type="entry name" value="Pyr_redox_dim"/>
    <property type="match status" value="1"/>
</dbReference>
<keyword evidence="8 9" id="KW-0676">Redox-active center</keyword>
<organism evidence="12 13">
    <name type="scientific">Luteolibacter rhizosphaerae</name>
    <dbReference type="NCBI Taxonomy" id="2989719"/>
    <lineage>
        <taxon>Bacteria</taxon>
        <taxon>Pseudomonadati</taxon>
        <taxon>Verrucomicrobiota</taxon>
        <taxon>Verrucomicrobiia</taxon>
        <taxon>Verrucomicrobiales</taxon>
        <taxon>Verrucomicrobiaceae</taxon>
        <taxon>Luteolibacter</taxon>
    </lineage>
</organism>
<dbReference type="EMBL" id="JAPDDR010000003">
    <property type="protein sequence ID" value="MCW1913144.1"/>
    <property type="molecule type" value="Genomic_DNA"/>
</dbReference>
<feature type="domain" description="FAD/NAD(P)-binding" evidence="11">
    <location>
        <begin position="6"/>
        <end position="324"/>
    </location>
</feature>
<keyword evidence="6 9" id="KW-0560">Oxidoreductase</keyword>
<evidence type="ECO:0000259" key="10">
    <source>
        <dbReference type="Pfam" id="PF02852"/>
    </source>
</evidence>
<evidence type="ECO:0000256" key="7">
    <source>
        <dbReference type="ARBA" id="ARBA00023157"/>
    </source>
</evidence>
<gene>
    <name evidence="12" type="ORF">OJ996_06150</name>
</gene>
<evidence type="ECO:0000256" key="9">
    <source>
        <dbReference type="RuleBase" id="RU003691"/>
    </source>
</evidence>
<evidence type="ECO:0000256" key="8">
    <source>
        <dbReference type="ARBA" id="ARBA00023284"/>
    </source>
</evidence>
<dbReference type="RefSeq" id="WP_264512302.1">
    <property type="nucleotide sequence ID" value="NZ_JAPDDR010000003.1"/>
</dbReference>
<feature type="domain" description="Pyridine nucleotide-disulphide oxidoreductase dimerisation" evidence="10">
    <location>
        <begin position="355"/>
        <end position="459"/>
    </location>
</feature>
<dbReference type="Pfam" id="PF07992">
    <property type="entry name" value="Pyr_redox_2"/>
    <property type="match status" value="1"/>
</dbReference>
<evidence type="ECO:0000313" key="12">
    <source>
        <dbReference type="EMBL" id="MCW1913144.1"/>
    </source>
</evidence>
<reference evidence="12" key="1">
    <citation type="submission" date="2022-10" db="EMBL/GenBank/DDBJ databases">
        <title>Luteolibacter sp. GHJ8, whole genome shotgun sequencing project.</title>
        <authorList>
            <person name="Zhao G."/>
            <person name="Shen L."/>
        </authorList>
    </citation>
    <scope>NUCLEOTIDE SEQUENCE</scope>
    <source>
        <strain evidence="12">GHJ8</strain>
    </source>
</reference>
<evidence type="ECO:0000259" key="11">
    <source>
        <dbReference type="Pfam" id="PF07992"/>
    </source>
</evidence>
<dbReference type="InterPro" id="IPR012999">
    <property type="entry name" value="Pyr_OxRdtase_I_AS"/>
</dbReference>
<dbReference type="PRINTS" id="PR00368">
    <property type="entry name" value="FADPNR"/>
</dbReference>
<sequence>MYSPFELIVIGGGSAGHAAARTAAELGAKTALVESADELGGLCILRGCMPSKALIETANRMRMTREAARFGFRAGEPQLDLPALRERLHRLIDDFRQDRVHAMEKAPYALLRGSARFRSAKEILFQAENSEPRMLEARTFVIATGSLPSVPQVPGLKDTPFWTSDDVVQLPDIPKRIAILGSGAIGMEFAHLFEGFGCAVTVIARGKRIMGNSDPDIAEAMEAESRERGIRFLKETEAESVSHGPDGFRLKLSGETSELTADALLVATGRRPATAGLGLEEIGIAMEKGRILIDERAATSLRCIYAAGDCASPVPVVHLAVLQGEVAARNALLSLRDDHFSSAAEWPRHSAMSGWFTEPQCVQIGLSETAAKEDGIEVIVGRQTYADHGKGMIAGSRHGFVKVLADPASGRLLGAAGIGPDVVETGHLLQAAIEQQLTLSDYLRIPHYHPTLAEAWSRAVEDAKECSG</sequence>
<dbReference type="PIRSF" id="PIRSF000350">
    <property type="entry name" value="Mercury_reductase_MerA"/>
    <property type="match status" value="1"/>
</dbReference>
<protein>
    <submittedName>
        <fullName evidence="12">NAD(P)/FAD-dependent oxidoreductase</fullName>
    </submittedName>
</protein>
<keyword evidence="7" id="KW-1015">Disulfide bond</keyword>
<dbReference type="InterPro" id="IPR023753">
    <property type="entry name" value="FAD/NAD-binding_dom"/>
</dbReference>
<evidence type="ECO:0000256" key="4">
    <source>
        <dbReference type="ARBA" id="ARBA00022827"/>
    </source>
</evidence>
<name>A0ABT3FZX5_9BACT</name>
<keyword evidence="5" id="KW-0521">NADP</keyword>
<dbReference type="PRINTS" id="PR00411">
    <property type="entry name" value="PNDRDTASEI"/>
</dbReference>
<evidence type="ECO:0000256" key="5">
    <source>
        <dbReference type="ARBA" id="ARBA00022857"/>
    </source>
</evidence>
<dbReference type="InterPro" id="IPR036188">
    <property type="entry name" value="FAD/NAD-bd_sf"/>
</dbReference>